<dbReference type="SUPFAM" id="SSF53067">
    <property type="entry name" value="Actin-like ATPase domain"/>
    <property type="match status" value="1"/>
</dbReference>
<dbReference type="Proteomes" id="UP001326199">
    <property type="component" value="Unassembled WGS sequence"/>
</dbReference>
<accession>A0ABR0I169</accession>
<name>A0ABR0I169_9PEZI</name>
<dbReference type="InterPro" id="IPR043129">
    <property type="entry name" value="ATPase_NBD"/>
</dbReference>
<sequence length="633" mass="71933">MAANRDLPDITVAVDYGTTFTGVGWQHVKEPDSSRQIISDWPGYSERTDLKVPSVLSKKLFKQPNGQGVRKWGFQCEDSAGTAEEDMSENDKWRYLKICLDSDYHKETIGQNFSWAPATMKEVHLLVCDYLSHVYCHVKKSISDALRLDNAKDWDNLSVEFVFSVPTTWEGVGGQEILDDFLKIVKDAGFGSAQRHRVMLGLTEAEASAVATLGNTGSPLLHFKNGDTLLSIDAGGGTTDLALVRATKTKPPVMEQIQSVTGIVVGSRLIDLEFQRLIDIRLKAHPEEQSKLPLNKLLSLSQSCQYRTVKHRFGEPVYDRNYKIEVPGLDPNIRSEGLNIEGGAMKFTKEEFQGLFDDQVAIILRTLDEVVGKFQETVQYIILSGGLGSSTYVFNKVKEHTDRSTTRALRKGETQLPRIDDPQLVVVRGLLLEQAQGILRKRIVRASYGLITSLPYSKKKHFGEVKRTDELNRKDYVLDQIRWILKRDTIIDHGKQFEVEVERREDLDHPLQWKDIIVVSRIEARWLPPSMPTSMAEALYEIEVDLNKVRGSILKKTRSWPLPITKYYVCQYKIRLSVEPSGNMQFQVEYQGNIVPGNHTLLRSKIEVCHDYTLRPVLALLTMYFQSEWVVES</sequence>
<organism evidence="1 2">
    <name type="scientific">Podospora pseudopauciseta</name>
    <dbReference type="NCBI Taxonomy" id="2093780"/>
    <lineage>
        <taxon>Eukaryota</taxon>
        <taxon>Fungi</taxon>
        <taxon>Dikarya</taxon>
        <taxon>Ascomycota</taxon>
        <taxon>Pezizomycotina</taxon>
        <taxon>Sordariomycetes</taxon>
        <taxon>Sordariomycetidae</taxon>
        <taxon>Sordariales</taxon>
        <taxon>Podosporaceae</taxon>
        <taxon>Podospora</taxon>
    </lineage>
</organism>
<dbReference type="CDD" id="cd10170">
    <property type="entry name" value="ASKHA_NBD_HSP70"/>
    <property type="match status" value="1"/>
</dbReference>
<dbReference type="Gene3D" id="3.30.420.40">
    <property type="match status" value="2"/>
</dbReference>
<dbReference type="PANTHER" id="PTHR42749">
    <property type="entry name" value="CELL SHAPE-DETERMINING PROTEIN MREB"/>
    <property type="match status" value="1"/>
</dbReference>
<dbReference type="EMBL" id="JAFFHB010000001">
    <property type="protein sequence ID" value="KAK4673979.1"/>
    <property type="molecule type" value="Genomic_DNA"/>
</dbReference>
<proteinExistence type="predicted"/>
<dbReference type="GeneID" id="87925336"/>
<dbReference type="PANTHER" id="PTHR42749:SF1">
    <property type="entry name" value="CELL SHAPE-DETERMINING PROTEIN MREB"/>
    <property type="match status" value="1"/>
</dbReference>
<gene>
    <name evidence="1" type="ORF">QC763_0019580</name>
</gene>
<comment type="caution">
    <text evidence="1">The sequence shown here is derived from an EMBL/GenBank/DDBJ whole genome shotgun (WGS) entry which is preliminary data.</text>
</comment>
<keyword evidence="2" id="KW-1185">Reference proteome</keyword>
<dbReference type="Gene3D" id="3.90.640.10">
    <property type="entry name" value="Actin, Chain A, domain 4"/>
    <property type="match status" value="1"/>
</dbReference>
<protein>
    <submittedName>
        <fullName evidence="1">Uncharacterized protein</fullName>
    </submittedName>
</protein>
<evidence type="ECO:0000313" key="2">
    <source>
        <dbReference type="Proteomes" id="UP001326199"/>
    </source>
</evidence>
<evidence type="ECO:0000313" key="1">
    <source>
        <dbReference type="EMBL" id="KAK4673979.1"/>
    </source>
</evidence>
<reference evidence="1 2" key="1">
    <citation type="journal article" date="2023" name="bioRxiv">
        <title>High-quality genome assemblies of four members of thePodospora anserinaspecies complex.</title>
        <authorList>
            <person name="Ament-Velasquez S.L."/>
            <person name="Vogan A.A."/>
            <person name="Wallerman O."/>
            <person name="Hartmann F."/>
            <person name="Gautier V."/>
            <person name="Silar P."/>
            <person name="Giraud T."/>
            <person name="Johannesson H."/>
        </authorList>
    </citation>
    <scope>NUCLEOTIDE SEQUENCE [LARGE SCALE GENOMIC DNA]</scope>
    <source>
        <strain evidence="1 2">CBS 411.78</strain>
    </source>
</reference>
<dbReference type="RefSeq" id="XP_062771301.1">
    <property type="nucleotide sequence ID" value="XM_062905386.1"/>
</dbReference>